<proteinExistence type="predicted"/>
<organism evidence="2 3">
    <name type="scientific">Crenichthys baileyi</name>
    <name type="common">White River springfish</name>
    <dbReference type="NCBI Taxonomy" id="28760"/>
    <lineage>
        <taxon>Eukaryota</taxon>
        <taxon>Metazoa</taxon>
        <taxon>Chordata</taxon>
        <taxon>Craniata</taxon>
        <taxon>Vertebrata</taxon>
        <taxon>Euteleostomi</taxon>
        <taxon>Actinopterygii</taxon>
        <taxon>Neopterygii</taxon>
        <taxon>Teleostei</taxon>
        <taxon>Neoteleostei</taxon>
        <taxon>Acanthomorphata</taxon>
        <taxon>Ovalentaria</taxon>
        <taxon>Atherinomorphae</taxon>
        <taxon>Cyprinodontiformes</taxon>
        <taxon>Goodeidae</taxon>
        <taxon>Crenichthys</taxon>
    </lineage>
</organism>
<name>A0AAV9SK93_9TELE</name>
<evidence type="ECO:0000256" key="1">
    <source>
        <dbReference type="SAM" id="MobiDB-lite"/>
    </source>
</evidence>
<comment type="caution">
    <text evidence="2">The sequence shown here is derived from an EMBL/GenBank/DDBJ whole genome shotgun (WGS) entry which is preliminary data.</text>
</comment>
<keyword evidence="3" id="KW-1185">Reference proteome</keyword>
<accession>A0AAV9SK93</accession>
<feature type="compositionally biased region" description="Acidic residues" evidence="1">
    <location>
        <begin position="133"/>
        <end position="152"/>
    </location>
</feature>
<reference evidence="2 3" key="1">
    <citation type="submission" date="2021-06" db="EMBL/GenBank/DDBJ databases">
        <authorList>
            <person name="Palmer J.M."/>
        </authorList>
    </citation>
    <scope>NUCLEOTIDE SEQUENCE [LARGE SCALE GENOMIC DNA]</scope>
    <source>
        <strain evidence="2 3">MEX-2019</strain>
        <tissue evidence="2">Muscle</tissue>
    </source>
</reference>
<gene>
    <name evidence="2" type="ORF">CRENBAI_025664</name>
</gene>
<protein>
    <submittedName>
        <fullName evidence="2">Uncharacterized protein</fullName>
    </submittedName>
</protein>
<dbReference type="EMBL" id="JAHHUM010000298">
    <property type="protein sequence ID" value="KAK5621618.1"/>
    <property type="molecule type" value="Genomic_DNA"/>
</dbReference>
<evidence type="ECO:0000313" key="2">
    <source>
        <dbReference type="EMBL" id="KAK5621618.1"/>
    </source>
</evidence>
<dbReference type="AlphaFoldDB" id="A0AAV9SK93"/>
<feature type="compositionally biased region" description="Polar residues" evidence="1">
    <location>
        <begin position="59"/>
        <end position="85"/>
    </location>
</feature>
<evidence type="ECO:0000313" key="3">
    <source>
        <dbReference type="Proteomes" id="UP001311232"/>
    </source>
</evidence>
<feature type="region of interest" description="Disordered" evidence="1">
    <location>
        <begin position="59"/>
        <end position="160"/>
    </location>
</feature>
<sequence>MNGVIQLQASLDFLSEVYRSKVSESFQQRPCLYDAERSSFPGLKEGQRDCITMVTAVTYSSADRTSRPTSQLRSGSASKTQSQPSPVKPTEKVPPGGLKKRVVTAGGPPPTKQQKLDFGAKPAFQVYQPTKESDDEEEMGEVESTSTDDDVTFSDLSEIL</sequence>
<dbReference type="Proteomes" id="UP001311232">
    <property type="component" value="Unassembled WGS sequence"/>
</dbReference>